<dbReference type="AlphaFoldDB" id="A0A6A5NZG6"/>
<evidence type="ECO:0000256" key="1">
    <source>
        <dbReference type="SAM" id="MobiDB-lite"/>
    </source>
</evidence>
<keyword evidence="3" id="KW-1185">Reference proteome</keyword>
<accession>A0A6A5NZG6</accession>
<comment type="caution">
    <text evidence="2">The sequence shown here is derived from an EMBL/GenBank/DDBJ whole genome shotgun (WGS) entry which is preliminary data.</text>
</comment>
<feature type="region of interest" description="Disordered" evidence="1">
    <location>
        <begin position="1"/>
        <end position="40"/>
    </location>
</feature>
<dbReference type="EMBL" id="WOCE01000010">
    <property type="protein sequence ID" value="KAE9606424.1"/>
    <property type="molecule type" value="Genomic_DNA"/>
</dbReference>
<evidence type="ECO:0000313" key="2">
    <source>
        <dbReference type="EMBL" id="KAE9606424.1"/>
    </source>
</evidence>
<dbReference type="PANTHER" id="PTHR35714:SF1">
    <property type="entry name" value="OS02G0715300 PROTEIN"/>
    <property type="match status" value="1"/>
</dbReference>
<feature type="compositionally biased region" description="Polar residues" evidence="1">
    <location>
        <begin position="10"/>
        <end position="21"/>
    </location>
</feature>
<organism evidence="2 3">
    <name type="scientific">Lupinus albus</name>
    <name type="common">White lupine</name>
    <name type="synonym">Lupinus termis</name>
    <dbReference type="NCBI Taxonomy" id="3870"/>
    <lineage>
        <taxon>Eukaryota</taxon>
        <taxon>Viridiplantae</taxon>
        <taxon>Streptophyta</taxon>
        <taxon>Embryophyta</taxon>
        <taxon>Tracheophyta</taxon>
        <taxon>Spermatophyta</taxon>
        <taxon>Magnoliopsida</taxon>
        <taxon>eudicotyledons</taxon>
        <taxon>Gunneridae</taxon>
        <taxon>Pentapetalae</taxon>
        <taxon>rosids</taxon>
        <taxon>fabids</taxon>
        <taxon>Fabales</taxon>
        <taxon>Fabaceae</taxon>
        <taxon>Papilionoideae</taxon>
        <taxon>50 kb inversion clade</taxon>
        <taxon>genistoids sensu lato</taxon>
        <taxon>core genistoids</taxon>
        <taxon>Genisteae</taxon>
        <taxon>Lupinus</taxon>
    </lineage>
</organism>
<dbReference type="Proteomes" id="UP000447434">
    <property type="component" value="Chromosome 10"/>
</dbReference>
<sequence>MSSMGGHLFGSSSRTKASSLPVSVGLGSEEGGRGLRRRLSSLKIPNIPKSSSSSPSMTMSDYTNGTCITIKKWWDCVCAWILSSKPIFVTDLEMNQQYETKLLRGTWEHLFTKLRSQITRLITSDHHHLPQTYNVNNKN</sequence>
<protein>
    <submittedName>
        <fullName evidence="2">Uncharacterized protein</fullName>
    </submittedName>
</protein>
<gene>
    <name evidence="2" type="ORF">Lalb_Chr10g0107691</name>
</gene>
<dbReference type="OrthoDB" id="760044at2759"/>
<reference evidence="3" key="1">
    <citation type="journal article" date="2020" name="Nat. Commun.">
        <title>Genome sequence of the cluster root forming white lupin.</title>
        <authorList>
            <person name="Hufnagel B."/>
            <person name="Marques A."/>
            <person name="Soriano A."/>
            <person name="Marques L."/>
            <person name="Divol F."/>
            <person name="Doumas P."/>
            <person name="Sallet E."/>
            <person name="Mancinotti D."/>
            <person name="Carrere S."/>
            <person name="Marande W."/>
            <person name="Arribat S."/>
            <person name="Keller J."/>
            <person name="Huneau C."/>
            <person name="Blein T."/>
            <person name="Aime D."/>
            <person name="Laguerre M."/>
            <person name="Taylor J."/>
            <person name="Schubert V."/>
            <person name="Nelson M."/>
            <person name="Geu-Flores F."/>
            <person name="Crespi M."/>
            <person name="Gallardo-Guerrero K."/>
            <person name="Delaux P.-M."/>
            <person name="Salse J."/>
            <person name="Berges H."/>
            <person name="Guyot R."/>
            <person name="Gouzy J."/>
            <person name="Peret B."/>
        </authorList>
    </citation>
    <scope>NUCLEOTIDE SEQUENCE [LARGE SCALE GENOMIC DNA]</scope>
    <source>
        <strain evidence="3">cv. Amiga</strain>
    </source>
</reference>
<name>A0A6A5NZG6_LUPAL</name>
<proteinExistence type="predicted"/>
<dbReference type="PANTHER" id="PTHR35714">
    <property type="entry name" value="OS02G0715300 PROTEIN"/>
    <property type="match status" value="1"/>
</dbReference>
<evidence type="ECO:0000313" key="3">
    <source>
        <dbReference type="Proteomes" id="UP000447434"/>
    </source>
</evidence>